<sequence length="224" mass="21543">MPGTSNVSPTGVADVAATAAAALPSWIDASNPTAAWYDAGDGIDTLLDDAEALGWLDDTGDPDEDYPPAVAPEPARVTAASAGTSGADNLMGSVDSLSFLVEPTPVGSGATGRDGADDDLEPNPVSAGPSAGPAQSHVQIDLEPNPVSAGPAAVTVAGTAVEAASSAGAPDAAPSSSCAPSAPSAANLMAFPELGDMGMGDEQAFVSALLGGPSSNGLDGSGVN</sequence>
<proteinExistence type="predicted"/>
<dbReference type="EMBL" id="AGNL01012093">
    <property type="protein sequence ID" value="EJK68091.1"/>
    <property type="molecule type" value="Genomic_DNA"/>
</dbReference>
<organism evidence="2 3">
    <name type="scientific">Thalassiosira oceanica</name>
    <name type="common">Marine diatom</name>
    <dbReference type="NCBI Taxonomy" id="159749"/>
    <lineage>
        <taxon>Eukaryota</taxon>
        <taxon>Sar</taxon>
        <taxon>Stramenopiles</taxon>
        <taxon>Ochrophyta</taxon>
        <taxon>Bacillariophyta</taxon>
        <taxon>Coscinodiscophyceae</taxon>
        <taxon>Thalassiosirophycidae</taxon>
        <taxon>Thalassiosirales</taxon>
        <taxon>Thalassiosiraceae</taxon>
        <taxon>Thalassiosira</taxon>
    </lineage>
</organism>
<dbReference type="AlphaFoldDB" id="K0T409"/>
<protein>
    <submittedName>
        <fullName evidence="2">Uncharacterized protein</fullName>
    </submittedName>
</protein>
<keyword evidence="3" id="KW-1185">Reference proteome</keyword>
<reference evidence="2 3" key="1">
    <citation type="journal article" date="2012" name="Genome Biol.">
        <title>Genome and low-iron response of an oceanic diatom adapted to chronic iron limitation.</title>
        <authorList>
            <person name="Lommer M."/>
            <person name="Specht M."/>
            <person name="Roy A.S."/>
            <person name="Kraemer L."/>
            <person name="Andreson R."/>
            <person name="Gutowska M.A."/>
            <person name="Wolf J."/>
            <person name="Bergner S.V."/>
            <person name="Schilhabel M.B."/>
            <person name="Klostermeier U.C."/>
            <person name="Beiko R.G."/>
            <person name="Rosenstiel P."/>
            <person name="Hippler M."/>
            <person name="Laroche J."/>
        </authorList>
    </citation>
    <scope>NUCLEOTIDE SEQUENCE [LARGE SCALE GENOMIC DNA]</scope>
    <source>
        <strain evidence="2 3">CCMP1005</strain>
    </source>
</reference>
<evidence type="ECO:0000313" key="3">
    <source>
        <dbReference type="Proteomes" id="UP000266841"/>
    </source>
</evidence>
<evidence type="ECO:0000313" key="2">
    <source>
        <dbReference type="EMBL" id="EJK68091.1"/>
    </source>
</evidence>
<gene>
    <name evidence="2" type="ORF">THAOC_10768</name>
</gene>
<accession>K0T409</accession>
<feature type="region of interest" description="Disordered" evidence="1">
    <location>
        <begin position="102"/>
        <end position="137"/>
    </location>
</feature>
<comment type="caution">
    <text evidence="2">The sequence shown here is derived from an EMBL/GenBank/DDBJ whole genome shotgun (WGS) entry which is preliminary data.</text>
</comment>
<dbReference type="Proteomes" id="UP000266841">
    <property type="component" value="Unassembled WGS sequence"/>
</dbReference>
<name>K0T409_THAOC</name>
<feature type="region of interest" description="Disordered" evidence="1">
    <location>
        <begin position="54"/>
        <end position="84"/>
    </location>
</feature>
<evidence type="ECO:0000256" key="1">
    <source>
        <dbReference type="SAM" id="MobiDB-lite"/>
    </source>
</evidence>